<dbReference type="EMBL" id="CP016757">
    <property type="protein sequence ID" value="ANZ44949.1"/>
    <property type="molecule type" value="Genomic_DNA"/>
</dbReference>
<dbReference type="SUPFAM" id="SSF55040">
    <property type="entry name" value="Molybdenum cofactor biosynthesis protein C, MoaC"/>
    <property type="match status" value="1"/>
</dbReference>
<name>A0A1B2I4Q2_9BACT</name>
<evidence type="ECO:0000313" key="8">
    <source>
        <dbReference type="EMBL" id="ANZ44949.1"/>
    </source>
</evidence>
<comment type="catalytic activity">
    <reaction evidence="1 6">
        <text>(8S)-3',8-cyclo-7,8-dihydroguanosine 5'-triphosphate = cyclic pyranopterin phosphate + diphosphate</text>
        <dbReference type="Rhea" id="RHEA:49580"/>
        <dbReference type="ChEBI" id="CHEBI:33019"/>
        <dbReference type="ChEBI" id="CHEBI:59648"/>
        <dbReference type="ChEBI" id="CHEBI:131766"/>
        <dbReference type="EC" id="4.6.1.17"/>
    </reaction>
</comment>
<dbReference type="CDD" id="cd01420">
    <property type="entry name" value="MoaC_PE"/>
    <property type="match status" value="1"/>
</dbReference>
<dbReference type="Pfam" id="PF01967">
    <property type="entry name" value="MoaC"/>
    <property type="match status" value="1"/>
</dbReference>
<evidence type="ECO:0000256" key="1">
    <source>
        <dbReference type="ARBA" id="ARBA00001637"/>
    </source>
</evidence>
<evidence type="ECO:0000256" key="3">
    <source>
        <dbReference type="ARBA" id="ARBA00012575"/>
    </source>
</evidence>
<keyword evidence="9" id="KW-1185">Reference proteome</keyword>
<dbReference type="InterPro" id="IPR002820">
    <property type="entry name" value="Mopterin_CF_biosynth-C_dom"/>
</dbReference>
<dbReference type="AlphaFoldDB" id="A0A1B2I4Q2"/>
<evidence type="ECO:0000256" key="5">
    <source>
        <dbReference type="ARBA" id="ARBA00023239"/>
    </source>
</evidence>
<dbReference type="GO" id="GO:0006777">
    <property type="term" value="P:Mo-molybdopterin cofactor biosynthetic process"/>
    <property type="evidence" value="ECO:0007669"/>
    <property type="project" value="UniProtKB-UniRule"/>
</dbReference>
<dbReference type="UniPathway" id="UPA00344"/>
<dbReference type="STRING" id="1197717.BED41_07600"/>
<dbReference type="Proteomes" id="UP000093044">
    <property type="component" value="Chromosome"/>
</dbReference>
<dbReference type="NCBIfam" id="NF006870">
    <property type="entry name" value="PRK09364.1"/>
    <property type="match status" value="1"/>
</dbReference>
<reference evidence="8" key="1">
    <citation type="submission" date="2016-08" db="EMBL/GenBank/DDBJ databases">
        <title>Complete genome of Cloacibacillus porcorum.</title>
        <authorList>
            <person name="Looft T."/>
            <person name="Bayles D.O."/>
            <person name="Alt D.P."/>
        </authorList>
    </citation>
    <scope>NUCLEOTIDE SEQUENCE [LARGE SCALE GENOMIC DNA]</scope>
    <source>
        <strain evidence="8">CL-84</strain>
    </source>
</reference>
<feature type="active site" evidence="6">
    <location>
        <position position="128"/>
    </location>
</feature>
<comment type="similarity">
    <text evidence="6">Belongs to the MoaC family.</text>
</comment>
<dbReference type="InterPro" id="IPR047594">
    <property type="entry name" value="MoaC_bact/euk"/>
</dbReference>
<comment type="pathway">
    <text evidence="2 6">Cofactor biosynthesis; molybdopterin biosynthesis.</text>
</comment>
<organism evidence="8 9">
    <name type="scientific">Cloacibacillus porcorum</name>
    <dbReference type="NCBI Taxonomy" id="1197717"/>
    <lineage>
        <taxon>Bacteria</taxon>
        <taxon>Thermotogati</taxon>
        <taxon>Synergistota</taxon>
        <taxon>Synergistia</taxon>
        <taxon>Synergistales</taxon>
        <taxon>Synergistaceae</taxon>
        <taxon>Cloacibacillus</taxon>
    </lineage>
</organism>
<dbReference type="GO" id="GO:0061799">
    <property type="term" value="F:cyclic pyranopterin monophosphate synthase activity"/>
    <property type="evidence" value="ECO:0007669"/>
    <property type="project" value="UniProtKB-UniRule"/>
</dbReference>
<protein>
    <recommendedName>
        <fullName evidence="3 6">Cyclic pyranopterin monophosphate synthase</fullName>
        <ecNumber evidence="3 6">4.6.1.17</ecNumber>
    </recommendedName>
    <alternativeName>
        <fullName evidence="6">Molybdenum cofactor biosynthesis protein C</fullName>
    </alternativeName>
</protein>
<gene>
    <name evidence="6" type="primary">moaC</name>
    <name evidence="8" type="ORF">BED41_07600</name>
</gene>
<comment type="subunit">
    <text evidence="6">Homohexamer; trimer of dimers.</text>
</comment>
<dbReference type="KEGG" id="cpor:BED41_07600"/>
<comment type="function">
    <text evidence="6">Catalyzes the conversion of (8S)-3',8-cyclo-7,8-dihydroguanosine 5'-triphosphate to cyclic pyranopterin monophosphate (cPMP).</text>
</comment>
<dbReference type="GeneID" id="83057715"/>
<evidence type="ECO:0000313" key="9">
    <source>
        <dbReference type="Proteomes" id="UP000093044"/>
    </source>
</evidence>
<dbReference type="HAMAP" id="MF_01224_B">
    <property type="entry name" value="MoaC_B"/>
    <property type="match status" value="1"/>
</dbReference>
<keyword evidence="4 6" id="KW-0501">Molybdenum cofactor biosynthesis</keyword>
<feature type="binding site" evidence="6">
    <location>
        <begin position="75"/>
        <end position="77"/>
    </location>
    <ligand>
        <name>substrate</name>
    </ligand>
</feature>
<evidence type="ECO:0000256" key="2">
    <source>
        <dbReference type="ARBA" id="ARBA00005046"/>
    </source>
</evidence>
<accession>A0A1B2I4Q2</accession>
<evidence type="ECO:0000256" key="6">
    <source>
        <dbReference type="HAMAP-Rule" id="MF_01224"/>
    </source>
</evidence>
<feature type="domain" description="Molybdopterin cofactor biosynthesis C (MoaC)" evidence="7">
    <location>
        <begin position="16"/>
        <end position="150"/>
    </location>
</feature>
<dbReference type="RefSeq" id="WP_066744554.1">
    <property type="nucleotide sequence ID" value="NZ_CP016757.1"/>
</dbReference>
<proteinExistence type="inferred from homology"/>
<dbReference type="InterPro" id="IPR023045">
    <property type="entry name" value="MoaC"/>
</dbReference>
<dbReference type="InterPro" id="IPR036522">
    <property type="entry name" value="MoaC_sf"/>
</dbReference>
<evidence type="ECO:0000256" key="4">
    <source>
        <dbReference type="ARBA" id="ARBA00023150"/>
    </source>
</evidence>
<dbReference type="EC" id="4.6.1.17" evidence="3 6"/>
<dbReference type="Gene3D" id="3.30.70.640">
    <property type="entry name" value="Molybdopterin cofactor biosynthesis C (MoaC) domain"/>
    <property type="match status" value="1"/>
</dbReference>
<evidence type="ECO:0000259" key="7">
    <source>
        <dbReference type="Pfam" id="PF01967"/>
    </source>
</evidence>
<dbReference type="NCBIfam" id="TIGR00581">
    <property type="entry name" value="moaC"/>
    <property type="match status" value="1"/>
</dbReference>
<dbReference type="OrthoDB" id="9794429at2"/>
<sequence>MGEYTHFDAEGRPTLVDVSDKAVTKRTAWAEGWLFLPDEIYRTVSQGAVKKGDPFSIAELGGIMGAKRTPDLIPLCHTIRLDNIKVKCDLDHKKKALRITCEATASEVTGVEMEALTGVSVAALTFYDMCKGIDKGMVIKDIRLLRKTGGKSREWNAAGNFVSECASEGGESK</sequence>
<keyword evidence="5 6" id="KW-0456">Lyase</keyword>
<feature type="binding site" evidence="6">
    <location>
        <begin position="113"/>
        <end position="114"/>
    </location>
    <ligand>
        <name>substrate</name>
    </ligand>
</feature>